<dbReference type="STRING" id="1121899.GCA_000430025_02376"/>
<sequence>MSTVAKNHIGRKISRIRELRDMKQEALAAALGVSQQTISNIENSETVEEEKLQEIAKVLGVTAEGIRNFSEEAVFNIISNTYHNTSSDNSTLIASSLNYQPTFNTVDKMIELYERLLQAEKDKVAYLERLTKEK</sequence>
<dbReference type="PROSITE" id="PS50943">
    <property type="entry name" value="HTH_CROC1"/>
    <property type="match status" value="1"/>
</dbReference>
<reference evidence="3 4" key="1">
    <citation type="submission" date="2013-09" db="EMBL/GenBank/DDBJ databases">
        <authorList>
            <person name="Zeng Z."/>
            <person name="Chen C."/>
        </authorList>
    </citation>
    <scope>NUCLEOTIDE SEQUENCE [LARGE SCALE GENOMIC DNA]</scope>
    <source>
        <strain evidence="3 4">GH29-5</strain>
    </source>
</reference>
<dbReference type="Gene3D" id="1.10.260.40">
    <property type="entry name" value="lambda repressor-like DNA-binding domains"/>
    <property type="match status" value="1"/>
</dbReference>
<evidence type="ECO:0000259" key="2">
    <source>
        <dbReference type="PROSITE" id="PS50943"/>
    </source>
</evidence>
<dbReference type="Pfam" id="PF01381">
    <property type="entry name" value="HTH_3"/>
    <property type="match status" value="1"/>
</dbReference>
<dbReference type="Proteomes" id="UP000030121">
    <property type="component" value="Unassembled WGS sequence"/>
</dbReference>
<organism evidence="3 4">
    <name type="scientific">Flavobacterium suncheonense GH29-5 = DSM 17707</name>
    <dbReference type="NCBI Taxonomy" id="1121899"/>
    <lineage>
        <taxon>Bacteria</taxon>
        <taxon>Pseudomonadati</taxon>
        <taxon>Bacteroidota</taxon>
        <taxon>Flavobacteriia</taxon>
        <taxon>Flavobacteriales</taxon>
        <taxon>Flavobacteriaceae</taxon>
        <taxon>Flavobacterium</taxon>
    </lineage>
</organism>
<evidence type="ECO:0000256" key="1">
    <source>
        <dbReference type="ARBA" id="ARBA00023125"/>
    </source>
</evidence>
<dbReference type="GO" id="GO:0003677">
    <property type="term" value="F:DNA binding"/>
    <property type="evidence" value="ECO:0007669"/>
    <property type="project" value="UniProtKB-KW"/>
</dbReference>
<protein>
    <submittedName>
        <fullName evidence="3">Transcriptional regulator</fullName>
    </submittedName>
</protein>
<dbReference type="PANTHER" id="PTHR46558:SF4">
    <property type="entry name" value="DNA-BIDING PHAGE PROTEIN"/>
    <property type="match status" value="1"/>
</dbReference>
<evidence type="ECO:0000313" key="3">
    <source>
        <dbReference type="EMBL" id="KGO87889.1"/>
    </source>
</evidence>
<name>A0A0A2M6H7_9FLAO</name>
<accession>A0A0A2M6H7</accession>
<comment type="caution">
    <text evidence="3">The sequence shown here is derived from an EMBL/GenBank/DDBJ whole genome shotgun (WGS) entry which is preliminary data.</text>
</comment>
<proteinExistence type="predicted"/>
<dbReference type="EMBL" id="JRLW01000017">
    <property type="protein sequence ID" value="KGO87889.1"/>
    <property type="molecule type" value="Genomic_DNA"/>
</dbReference>
<dbReference type="eggNOG" id="COG1396">
    <property type="taxonomic scope" value="Bacteria"/>
</dbReference>
<dbReference type="AlphaFoldDB" id="A0A0A2M6H7"/>
<dbReference type="CDD" id="cd00093">
    <property type="entry name" value="HTH_XRE"/>
    <property type="match status" value="1"/>
</dbReference>
<dbReference type="RefSeq" id="WP_026981764.1">
    <property type="nucleotide sequence ID" value="NZ_JRLW01000017.1"/>
</dbReference>
<dbReference type="InterPro" id="IPR001387">
    <property type="entry name" value="Cro/C1-type_HTH"/>
</dbReference>
<feature type="domain" description="HTH cro/C1-type" evidence="2">
    <location>
        <begin position="13"/>
        <end position="66"/>
    </location>
</feature>
<keyword evidence="1" id="KW-0238">DNA-binding</keyword>
<gene>
    <name evidence="3" type="ORF">Q764_12115</name>
</gene>
<dbReference type="SMART" id="SM00530">
    <property type="entry name" value="HTH_XRE"/>
    <property type="match status" value="1"/>
</dbReference>
<dbReference type="InterPro" id="IPR010982">
    <property type="entry name" value="Lambda_DNA-bd_dom_sf"/>
</dbReference>
<keyword evidence="4" id="KW-1185">Reference proteome</keyword>
<evidence type="ECO:0000313" key="4">
    <source>
        <dbReference type="Proteomes" id="UP000030121"/>
    </source>
</evidence>
<dbReference type="SUPFAM" id="SSF47413">
    <property type="entry name" value="lambda repressor-like DNA-binding domains"/>
    <property type="match status" value="1"/>
</dbReference>
<dbReference type="PANTHER" id="PTHR46558">
    <property type="entry name" value="TRACRIPTIONAL REGULATORY PROTEIN-RELATED-RELATED"/>
    <property type="match status" value="1"/>
</dbReference>
<dbReference type="OrthoDB" id="1442960at2"/>